<accession>A0A6G0WPX3</accession>
<organism evidence="3 4">
    <name type="scientific">Aphanomyces euteiches</name>
    <dbReference type="NCBI Taxonomy" id="100861"/>
    <lineage>
        <taxon>Eukaryota</taxon>
        <taxon>Sar</taxon>
        <taxon>Stramenopiles</taxon>
        <taxon>Oomycota</taxon>
        <taxon>Saprolegniomycetes</taxon>
        <taxon>Saprolegniales</taxon>
        <taxon>Verrucalvaceae</taxon>
        <taxon>Aphanomyces</taxon>
    </lineage>
</organism>
<evidence type="ECO:0000256" key="2">
    <source>
        <dbReference type="SAM" id="Phobius"/>
    </source>
</evidence>
<keyword evidence="4" id="KW-1185">Reference proteome</keyword>
<gene>
    <name evidence="3" type="ORF">Ae201684_012916</name>
</gene>
<sequence>MKSMPPSRTRLEAIAEEWSPDDNSADVPTLKPTTAASRAQSFMHSLHKNWLANRDTQRKLVRSNSNVAILHVFDIVTQGVSIVCLELGKGILVFVVVAWTVAAVLCIGLYVHMYHQLV</sequence>
<keyword evidence="2" id="KW-0812">Transmembrane</keyword>
<dbReference type="VEuPathDB" id="FungiDB:AeMF1_018335"/>
<evidence type="ECO:0000256" key="1">
    <source>
        <dbReference type="SAM" id="MobiDB-lite"/>
    </source>
</evidence>
<keyword evidence="2" id="KW-0472">Membrane</keyword>
<feature type="transmembrane region" description="Helical" evidence="2">
    <location>
        <begin position="91"/>
        <end position="111"/>
    </location>
</feature>
<keyword evidence="2" id="KW-1133">Transmembrane helix</keyword>
<protein>
    <submittedName>
        <fullName evidence="3">Uncharacterized protein</fullName>
    </submittedName>
</protein>
<proteinExistence type="predicted"/>
<name>A0A6G0WPX3_9STRA</name>
<comment type="caution">
    <text evidence="3">The sequence shown here is derived from an EMBL/GenBank/DDBJ whole genome shotgun (WGS) entry which is preliminary data.</text>
</comment>
<reference evidence="3 4" key="1">
    <citation type="submission" date="2019-07" db="EMBL/GenBank/DDBJ databases">
        <title>Genomics analysis of Aphanomyces spp. identifies a new class of oomycete effector associated with host adaptation.</title>
        <authorList>
            <person name="Gaulin E."/>
        </authorList>
    </citation>
    <scope>NUCLEOTIDE SEQUENCE [LARGE SCALE GENOMIC DNA]</scope>
    <source>
        <strain evidence="3 4">ATCC 201684</strain>
    </source>
</reference>
<dbReference type="Proteomes" id="UP000481153">
    <property type="component" value="Unassembled WGS sequence"/>
</dbReference>
<feature type="region of interest" description="Disordered" evidence="1">
    <location>
        <begin position="1"/>
        <end position="27"/>
    </location>
</feature>
<evidence type="ECO:0000313" key="4">
    <source>
        <dbReference type="Proteomes" id="UP000481153"/>
    </source>
</evidence>
<evidence type="ECO:0000313" key="3">
    <source>
        <dbReference type="EMBL" id="KAF0729415.1"/>
    </source>
</evidence>
<dbReference type="EMBL" id="VJMJ01000164">
    <property type="protein sequence ID" value="KAF0729415.1"/>
    <property type="molecule type" value="Genomic_DNA"/>
</dbReference>
<feature type="compositionally biased region" description="Acidic residues" evidence="1">
    <location>
        <begin position="14"/>
        <end position="24"/>
    </location>
</feature>
<dbReference type="AlphaFoldDB" id="A0A6G0WPX3"/>